<evidence type="ECO:0000313" key="1">
    <source>
        <dbReference type="EMBL" id="ANY84554.1"/>
    </source>
</evidence>
<protein>
    <recommendedName>
        <fullName evidence="2">Transposase IS30-like HTH domain-containing protein</fullName>
    </recommendedName>
</protein>
<dbReference type="AlphaFoldDB" id="A0A1B2EX38"/>
<organism evidence="1">
    <name type="scientific">Microvirga ossetica</name>
    <dbReference type="NCBI Taxonomy" id="1882682"/>
    <lineage>
        <taxon>Bacteria</taxon>
        <taxon>Pseudomonadati</taxon>
        <taxon>Pseudomonadota</taxon>
        <taxon>Alphaproteobacteria</taxon>
        <taxon>Hyphomicrobiales</taxon>
        <taxon>Methylobacteriaceae</taxon>
        <taxon>Microvirga</taxon>
    </lineage>
</organism>
<evidence type="ECO:0008006" key="2">
    <source>
        <dbReference type="Google" id="ProtNLM"/>
    </source>
</evidence>
<name>A0A1B2EX38_9HYPH</name>
<gene>
    <name evidence="1" type="ORF">BB934_40930</name>
</gene>
<dbReference type="InterPro" id="IPR051917">
    <property type="entry name" value="Transposase-Integrase"/>
</dbReference>
<accession>A0A1B2EX38</accession>
<dbReference type="GO" id="GO:0005829">
    <property type="term" value="C:cytosol"/>
    <property type="evidence" value="ECO:0007669"/>
    <property type="project" value="TreeGrafter"/>
</dbReference>
<dbReference type="GO" id="GO:0004803">
    <property type="term" value="F:transposase activity"/>
    <property type="evidence" value="ECO:0007669"/>
    <property type="project" value="TreeGrafter"/>
</dbReference>
<keyword evidence="1" id="KW-0614">Plasmid</keyword>
<reference evidence="1" key="1">
    <citation type="submission" date="2016-07" db="EMBL/GenBank/DDBJ databases">
        <title>Microvirga ossetica sp. nov. a new species of rhizobia isolated from root nodules of the legume species Vicia alpestris Steven originated from North Ossetia region in the Caucasus.</title>
        <authorList>
            <person name="Safronova V.I."/>
            <person name="Kuznetsova I.G."/>
            <person name="Sazanova A.L."/>
            <person name="Belimov A."/>
            <person name="Andronov E."/>
            <person name="Osledkin Y.S."/>
            <person name="Onishchuk O.P."/>
            <person name="Kurchak O.N."/>
            <person name="Shaposhnikov A.I."/>
            <person name="Willems A."/>
            <person name="Tikhonovich I.A."/>
        </authorList>
    </citation>
    <scope>NUCLEOTIDE SEQUENCE [LARGE SCALE GENOMIC DNA]</scope>
    <source>
        <strain evidence="1">V5/3M</strain>
        <plasmid evidence="1">unnamed2</plasmid>
    </source>
</reference>
<sequence length="183" mass="21167">MHLQRIVLPSGHVTWTAYDGDAIVTEIRGIADRLHRLRSTIYREIKRNWVHDEEPLYRDYFHVAADMQAHAGRQRLGKLSRKPVLVTYVVDRLKAGWSPEQIAGRLRTSRAPERLSHETIYRFVYSSQGQKLGLYQDMPMARRRRRARYQCKPRGLAIRRAPPSSSVHRRSQLALAAGNGMAI</sequence>
<dbReference type="GO" id="GO:0032196">
    <property type="term" value="P:transposition"/>
    <property type="evidence" value="ECO:0007669"/>
    <property type="project" value="TreeGrafter"/>
</dbReference>
<proteinExistence type="predicted"/>
<dbReference type="OrthoDB" id="9803231at2"/>
<geneLocation type="plasmid" evidence="1">
    <name>unnamed2</name>
</geneLocation>
<dbReference type="KEGG" id="moc:BB934_40930"/>
<dbReference type="PANTHER" id="PTHR10948">
    <property type="entry name" value="TRANSPOSASE"/>
    <property type="match status" value="1"/>
</dbReference>
<dbReference type="EMBL" id="CP016619">
    <property type="protein sequence ID" value="ANY84554.1"/>
    <property type="molecule type" value="Genomic_DNA"/>
</dbReference>
<dbReference type="PANTHER" id="PTHR10948:SF23">
    <property type="entry name" value="TRANSPOSASE INSI FOR INSERTION SEQUENCE ELEMENT IS30A-RELATED"/>
    <property type="match status" value="1"/>
</dbReference>
<dbReference type="RefSeq" id="WP_099515430.1">
    <property type="nucleotide sequence ID" value="NZ_CP016619.1"/>
</dbReference>